<dbReference type="InterPro" id="IPR030678">
    <property type="entry name" value="Peptide/Ni-bd"/>
</dbReference>
<evidence type="ECO:0000256" key="1">
    <source>
        <dbReference type="SAM" id="SignalP"/>
    </source>
</evidence>
<dbReference type="InterPro" id="IPR039424">
    <property type="entry name" value="SBP_5"/>
</dbReference>
<dbReference type="Gene3D" id="3.10.105.10">
    <property type="entry name" value="Dipeptide-binding Protein, Domain 3"/>
    <property type="match status" value="1"/>
</dbReference>
<name>A0A1H5PSM8_9ACTN</name>
<dbReference type="PANTHER" id="PTHR30290">
    <property type="entry name" value="PERIPLASMIC BINDING COMPONENT OF ABC TRANSPORTER"/>
    <property type="match status" value="1"/>
</dbReference>
<dbReference type="InterPro" id="IPR000914">
    <property type="entry name" value="SBP_5_dom"/>
</dbReference>
<evidence type="ECO:0000259" key="2">
    <source>
        <dbReference type="Pfam" id="PF00496"/>
    </source>
</evidence>
<evidence type="ECO:0000313" key="4">
    <source>
        <dbReference type="Proteomes" id="UP000181980"/>
    </source>
</evidence>
<dbReference type="PIRSF" id="PIRSF002741">
    <property type="entry name" value="MppA"/>
    <property type="match status" value="1"/>
</dbReference>
<keyword evidence="1" id="KW-0732">Signal</keyword>
<dbReference type="AlphaFoldDB" id="A0A1H5PSM8"/>
<dbReference type="STRING" id="561176.SAMN04488561_5537"/>
<dbReference type="EMBL" id="FNUC01000004">
    <property type="protein sequence ID" value="SEF16786.1"/>
    <property type="molecule type" value="Genomic_DNA"/>
</dbReference>
<evidence type="ECO:0000313" key="3">
    <source>
        <dbReference type="EMBL" id="SEF16786.1"/>
    </source>
</evidence>
<reference evidence="4" key="1">
    <citation type="submission" date="2016-10" db="EMBL/GenBank/DDBJ databases">
        <authorList>
            <person name="Varghese N."/>
            <person name="Submissions S."/>
        </authorList>
    </citation>
    <scope>NUCLEOTIDE SEQUENCE [LARGE SCALE GENOMIC DNA]</scope>
    <source>
        <strain evidence="4">DSM 45237</strain>
    </source>
</reference>
<dbReference type="GO" id="GO:1904680">
    <property type="term" value="F:peptide transmembrane transporter activity"/>
    <property type="evidence" value="ECO:0007669"/>
    <property type="project" value="TreeGrafter"/>
</dbReference>
<dbReference type="GO" id="GO:0015833">
    <property type="term" value="P:peptide transport"/>
    <property type="evidence" value="ECO:0007669"/>
    <property type="project" value="TreeGrafter"/>
</dbReference>
<dbReference type="GO" id="GO:0043190">
    <property type="term" value="C:ATP-binding cassette (ABC) transporter complex"/>
    <property type="evidence" value="ECO:0007669"/>
    <property type="project" value="InterPro"/>
</dbReference>
<keyword evidence="4" id="KW-1185">Reference proteome</keyword>
<protein>
    <submittedName>
        <fullName evidence="3">Peptide/nickel transport system substrate-binding protein</fullName>
    </submittedName>
</protein>
<organism evidence="3 4">
    <name type="scientific">Jiangella alba</name>
    <dbReference type="NCBI Taxonomy" id="561176"/>
    <lineage>
        <taxon>Bacteria</taxon>
        <taxon>Bacillati</taxon>
        <taxon>Actinomycetota</taxon>
        <taxon>Actinomycetes</taxon>
        <taxon>Jiangellales</taxon>
        <taxon>Jiangellaceae</taxon>
        <taxon>Jiangella</taxon>
    </lineage>
</organism>
<dbReference type="SUPFAM" id="SSF53850">
    <property type="entry name" value="Periplasmic binding protein-like II"/>
    <property type="match status" value="1"/>
</dbReference>
<dbReference type="GO" id="GO:0042597">
    <property type="term" value="C:periplasmic space"/>
    <property type="evidence" value="ECO:0007669"/>
    <property type="project" value="UniProtKB-ARBA"/>
</dbReference>
<dbReference type="Proteomes" id="UP000181980">
    <property type="component" value="Unassembled WGS sequence"/>
</dbReference>
<dbReference type="PROSITE" id="PS51257">
    <property type="entry name" value="PROKAR_LIPOPROTEIN"/>
    <property type="match status" value="1"/>
</dbReference>
<dbReference type="CDD" id="cd00995">
    <property type="entry name" value="PBP2_NikA_DppA_OppA_like"/>
    <property type="match status" value="1"/>
</dbReference>
<dbReference type="Gene3D" id="3.40.190.10">
    <property type="entry name" value="Periplasmic binding protein-like II"/>
    <property type="match status" value="1"/>
</dbReference>
<feature type="domain" description="Solute-binding protein family 5" evidence="2">
    <location>
        <begin position="82"/>
        <end position="429"/>
    </location>
</feature>
<accession>A0A1H5PSM8</accession>
<dbReference type="Gene3D" id="3.90.76.10">
    <property type="entry name" value="Dipeptide-binding Protein, Domain 1"/>
    <property type="match status" value="1"/>
</dbReference>
<feature type="signal peptide" evidence="1">
    <location>
        <begin position="1"/>
        <end position="23"/>
    </location>
</feature>
<proteinExistence type="predicted"/>
<dbReference type="RefSeq" id="WP_069112406.1">
    <property type="nucleotide sequence ID" value="NZ_FNUC01000004.1"/>
</dbReference>
<dbReference type="Pfam" id="PF00496">
    <property type="entry name" value="SBP_bac_5"/>
    <property type="match status" value="1"/>
</dbReference>
<feature type="chain" id="PRO_5038893829" evidence="1">
    <location>
        <begin position="24"/>
        <end position="513"/>
    </location>
</feature>
<sequence length="513" mass="56051">MMRSRAHRPLALGLAAVLAVALAACGGDDDESAAGGGEQVLRVAPSVAPVSLDPHGEQSAEEGVQEIVQHLLDPLVRLEDGEFVPVLAESWENPDDLTWVFHLRDDVTFHDGTPLTAADVKASAERLIELNGPLAPLWAGVAAVEAADEHTVTIRTAQPLGTVISTVSLLFVGPADRIGAADFWRAPVGSGPFVFDEFLPDERVVMTANEDYWGGAPELDRLEFTYIPEISARLTALETGEVDLTTGVPPDQAPSIQDNEDIVFETSPSYTYYFMWFNSGREPFTDPRVRQAMWHAVDVETIVADLFGDAATVARGPIPQDVFGASEQQPYEYDPELARQLLAEAGYPDGFSTTLQWPRESGANIRSLAQTLMSHWAEVGITVEPLEKERAQWIDDLNALSWDLNLQTNSVGTGDADYTLGRLYTCEANRNGFCSEELDQLLLAAKSALDPEERATLYEQAATLIWEQAVGIFPMDLGNNVAYRDRVEGFEMPANGRARFHEVSVTGEAAEVY</sequence>
<dbReference type="OrthoDB" id="9796817at2"/>
<gene>
    <name evidence="3" type="ORF">SAMN04488561_5537</name>
</gene>